<evidence type="ECO:0000256" key="6">
    <source>
        <dbReference type="ARBA" id="ARBA00022989"/>
    </source>
</evidence>
<feature type="domain" description="Casparian strip membrane protein" evidence="11">
    <location>
        <begin position="5"/>
        <end position="141"/>
    </location>
</feature>
<evidence type="ECO:0000256" key="7">
    <source>
        <dbReference type="ARBA" id="ARBA00023136"/>
    </source>
</evidence>
<comment type="subcellular location">
    <subcellularLocation>
        <location evidence="1 10">Cell membrane</location>
        <topology evidence="1 10">Multi-pass membrane protein</topology>
    </subcellularLocation>
</comment>
<evidence type="ECO:0000256" key="10">
    <source>
        <dbReference type="RuleBase" id="RU361233"/>
    </source>
</evidence>
<dbReference type="KEGG" id="bdi:100837255"/>
<dbReference type="STRING" id="15368.I1HKR8"/>
<keyword evidence="6 10" id="KW-1133">Transmembrane helix</keyword>
<dbReference type="Proteomes" id="UP000008810">
    <property type="component" value="Chromosome 2"/>
</dbReference>
<keyword evidence="14" id="KW-1185">Reference proteome</keyword>
<dbReference type="GO" id="GO:0009733">
    <property type="term" value="P:response to auxin"/>
    <property type="evidence" value="ECO:0007669"/>
    <property type="project" value="EnsemblPlants"/>
</dbReference>
<feature type="transmembrane region" description="Helical" evidence="10">
    <location>
        <begin position="132"/>
        <end position="155"/>
    </location>
</feature>
<dbReference type="InterPro" id="IPR006459">
    <property type="entry name" value="CASP/CASPL"/>
</dbReference>
<evidence type="ECO:0000256" key="8">
    <source>
        <dbReference type="ARBA" id="ARBA00023316"/>
    </source>
</evidence>
<dbReference type="GO" id="GO:0009826">
    <property type="term" value="P:unidimensional cell growth"/>
    <property type="evidence" value="ECO:0007669"/>
    <property type="project" value="EnsemblPlants"/>
</dbReference>
<keyword evidence="7 10" id="KW-0472">Membrane</keyword>
<dbReference type="EMBL" id="CM000881">
    <property type="protein sequence ID" value="KQK06953.1"/>
    <property type="molecule type" value="Genomic_DNA"/>
</dbReference>
<dbReference type="GO" id="GO:0005886">
    <property type="term" value="C:plasma membrane"/>
    <property type="evidence" value="ECO:0000318"/>
    <property type="project" value="GO_Central"/>
</dbReference>
<evidence type="ECO:0000256" key="5">
    <source>
        <dbReference type="ARBA" id="ARBA00022692"/>
    </source>
</evidence>
<name>I1HKR8_BRADI</name>
<protein>
    <recommendedName>
        <fullName evidence="10">CASP-like protein</fullName>
    </recommendedName>
</protein>
<gene>
    <name evidence="13" type="primary">LOC100837255</name>
    <name evidence="12" type="ORF">BRADI_2g31700v3</name>
</gene>
<reference evidence="13" key="3">
    <citation type="submission" date="2018-08" db="UniProtKB">
        <authorList>
            <consortium name="EnsemblPlants"/>
        </authorList>
    </citation>
    <scope>IDENTIFICATION</scope>
    <source>
        <strain evidence="13">cv. Bd21</strain>
    </source>
</reference>
<organism evidence="13">
    <name type="scientific">Brachypodium distachyon</name>
    <name type="common">Purple false brome</name>
    <name type="synonym">Trachynia distachya</name>
    <dbReference type="NCBI Taxonomy" id="15368"/>
    <lineage>
        <taxon>Eukaryota</taxon>
        <taxon>Viridiplantae</taxon>
        <taxon>Streptophyta</taxon>
        <taxon>Embryophyta</taxon>
        <taxon>Tracheophyta</taxon>
        <taxon>Spermatophyta</taxon>
        <taxon>Magnoliopsida</taxon>
        <taxon>Liliopsida</taxon>
        <taxon>Poales</taxon>
        <taxon>Poaceae</taxon>
        <taxon>BOP clade</taxon>
        <taxon>Pooideae</taxon>
        <taxon>Stipodae</taxon>
        <taxon>Brachypodieae</taxon>
        <taxon>Brachypodium</taxon>
    </lineage>
</organism>
<dbReference type="eggNOG" id="ENOG502RZXX">
    <property type="taxonomic scope" value="Eukaryota"/>
</dbReference>
<evidence type="ECO:0000313" key="12">
    <source>
        <dbReference type="EMBL" id="KQK06953.1"/>
    </source>
</evidence>
<dbReference type="RefSeq" id="XP_003568713.1">
    <property type="nucleotide sequence ID" value="XM_003568665.4"/>
</dbReference>
<dbReference type="OMA" id="ENINDHR"/>
<comment type="subunit">
    <text evidence="3 10">Homodimer and heterodimers.</text>
</comment>
<dbReference type="Gramene" id="KQK06953">
    <property type="protein sequence ID" value="KQK06953"/>
    <property type="gene ID" value="BRADI_2g31700v3"/>
</dbReference>
<dbReference type="InterPro" id="IPR044173">
    <property type="entry name" value="CASPL"/>
</dbReference>
<sequence>MAKLHRLVTAVLRLAAAAAAGAAAIIMVTSHETTYLFGLELEAKYSHTPAFIFFVAAYGVACAYSLLVLPVRPGSAGARLVVMADVIMGMVLTGAVAATGAIAEVGRNGNSHAGWLPICGQVQDYCSHVMGALIAGFVALVVYFLVIMYSLHVIADPMCPCH</sequence>
<dbReference type="OrthoDB" id="1906221at2759"/>
<dbReference type="PANTHER" id="PTHR36488">
    <property type="entry name" value="CASP-LIKE PROTEIN 1U1"/>
    <property type="match status" value="1"/>
</dbReference>
<keyword evidence="8" id="KW-0961">Cell wall biogenesis/degradation</keyword>
<dbReference type="GO" id="GO:0009741">
    <property type="term" value="P:response to brassinosteroid"/>
    <property type="evidence" value="ECO:0007669"/>
    <property type="project" value="EnsemblPlants"/>
</dbReference>
<evidence type="ECO:0000256" key="1">
    <source>
        <dbReference type="ARBA" id="ARBA00004651"/>
    </source>
</evidence>
<dbReference type="GO" id="GO:0071555">
    <property type="term" value="P:cell wall organization"/>
    <property type="evidence" value="ECO:0007669"/>
    <property type="project" value="UniProtKB-KW"/>
</dbReference>
<evidence type="ECO:0000256" key="9">
    <source>
        <dbReference type="ARBA" id="ARBA00025302"/>
    </source>
</evidence>
<reference evidence="12" key="2">
    <citation type="submission" date="2017-06" db="EMBL/GenBank/DDBJ databases">
        <title>WGS assembly of Brachypodium distachyon.</title>
        <authorList>
            <consortium name="The International Brachypodium Initiative"/>
            <person name="Lucas S."/>
            <person name="Harmon-Smith M."/>
            <person name="Lail K."/>
            <person name="Tice H."/>
            <person name="Grimwood J."/>
            <person name="Bruce D."/>
            <person name="Barry K."/>
            <person name="Shu S."/>
            <person name="Lindquist E."/>
            <person name="Wang M."/>
            <person name="Pitluck S."/>
            <person name="Vogel J.P."/>
            <person name="Garvin D.F."/>
            <person name="Mockler T.C."/>
            <person name="Schmutz J."/>
            <person name="Rokhsar D."/>
            <person name="Bevan M.W."/>
        </authorList>
    </citation>
    <scope>NUCLEOTIDE SEQUENCE</scope>
    <source>
        <strain evidence="12">Bd21</strain>
    </source>
</reference>
<reference evidence="12 13" key="1">
    <citation type="journal article" date="2010" name="Nature">
        <title>Genome sequencing and analysis of the model grass Brachypodium distachyon.</title>
        <authorList>
            <consortium name="International Brachypodium Initiative"/>
        </authorList>
    </citation>
    <scope>NUCLEOTIDE SEQUENCE [LARGE SCALE GENOMIC DNA]</scope>
    <source>
        <strain evidence="12">Bd21</strain>
        <strain evidence="13">cv. Bd21</strain>
    </source>
</reference>
<comment type="caution">
    <text evidence="10">Lacks conserved residue(s) required for the propagation of feature annotation.</text>
</comment>
<dbReference type="GeneID" id="100837255"/>
<evidence type="ECO:0000256" key="3">
    <source>
        <dbReference type="ARBA" id="ARBA00011489"/>
    </source>
</evidence>
<accession>I1HKR8</accession>
<dbReference type="AlphaFoldDB" id="I1HKR8"/>
<evidence type="ECO:0000313" key="13">
    <source>
        <dbReference type="EnsemblPlants" id="KQK06953"/>
    </source>
</evidence>
<dbReference type="InterPro" id="IPR006702">
    <property type="entry name" value="CASP_dom"/>
</dbReference>
<dbReference type="GO" id="GO:0035264">
    <property type="term" value="P:multicellular organism growth"/>
    <property type="evidence" value="ECO:0007669"/>
    <property type="project" value="EnsemblPlants"/>
</dbReference>
<dbReference type="EnsemblPlants" id="KQK06953">
    <property type="protein sequence ID" value="KQK06953"/>
    <property type="gene ID" value="BRADI_2g31700v3"/>
</dbReference>
<dbReference type="HOGENOM" id="CLU_066104_3_0_1"/>
<evidence type="ECO:0000259" key="11">
    <source>
        <dbReference type="Pfam" id="PF04535"/>
    </source>
</evidence>
<dbReference type="PANTHER" id="PTHR36488:SF8">
    <property type="entry name" value="CASP-LIKE PROTEIN 1U1"/>
    <property type="match status" value="1"/>
</dbReference>
<dbReference type="Pfam" id="PF04535">
    <property type="entry name" value="CASP_dom"/>
    <property type="match status" value="1"/>
</dbReference>
<evidence type="ECO:0000256" key="4">
    <source>
        <dbReference type="ARBA" id="ARBA00022475"/>
    </source>
</evidence>
<comment type="similarity">
    <text evidence="2 10">Belongs to the Casparian strip membrane proteins (CASP) family.</text>
</comment>
<evidence type="ECO:0000256" key="2">
    <source>
        <dbReference type="ARBA" id="ARBA00007651"/>
    </source>
</evidence>
<dbReference type="NCBIfam" id="TIGR01569">
    <property type="entry name" value="A_tha_TIGR01569"/>
    <property type="match status" value="1"/>
</dbReference>
<keyword evidence="4 10" id="KW-1003">Cell membrane</keyword>
<feature type="transmembrane region" description="Helical" evidence="10">
    <location>
        <begin position="81"/>
        <end position="103"/>
    </location>
</feature>
<keyword evidence="5 10" id="KW-0812">Transmembrane</keyword>
<proteinExistence type="inferred from homology"/>
<comment type="function">
    <text evidence="9">Regulates membrane-cell wall junctions and localized cell wall deposition. Required for establishment of the Casparian strip membrane domain (CSD) and the subsequent formation of Casparian strips, a cell wall modification of the root endodermis that determines an apoplastic barrier between the intraorganismal apoplasm and the extraorganismal apoplasm and prevents lateral diffusion.</text>
</comment>
<evidence type="ECO:0000313" key="14">
    <source>
        <dbReference type="Proteomes" id="UP000008810"/>
    </source>
</evidence>
<feature type="transmembrane region" description="Helical" evidence="10">
    <location>
        <begin position="48"/>
        <end position="69"/>
    </location>
</feature>